<evidence type="ECO:0000313" key="5">
    <source>
        <dbReference type="Proteomes" id="UP001175271"/>
    </source>
</evidence>
<feature type="region of interest" description="Disordered" evidence="1">
    <location>
        <begin position="152"/>
        <end position="171"/>
    </location>
</feature>
<organism evidence="4 5">
    <name type="scientific">Steinernema hermaphroditum</name>
    <dbReference type="NCBI Taxonomy" id="289476"/>
    <lineage>
        <taxon>Eukaryota</taxon>
        <taxon>Metazoa</taxon>
        <taxon>Ecdysozoa</taxon>
        <taxon>Nematoda</taxon>
        <taxon>Chromadorea</taxon>
        <taxon>Rhabditida</taxon>
        <taxon>Tylenchina</taxon>
        <taxon>Panagrolaimomorpha</taxon>
        <taxon>Strongyloidoidea</taxon>
        <taxon>Steinernematidae</taxon>
        <taxon>Steinernema</taxon>
    </lineage>
</organism>
<evidence type="ECO:0000256" key="3">
    <source>
        <dbReference type="SAM" id="SignalP"/>
    </source>
</evidence>
<feature type="transmembrane region" description="Helical" evidence="2">
    <location>
        <begin position="206"/>
        <end position="230"/>
    </location>
</feature>
<keyword evidence="2" id="KW-0812">Transmembrane</keyword>
<protein>
    <submittedName>
        <fullName evidence="4">Uncharacterized protein</fullName>
    </submittedName>
</protein>
<evidence type="ECO:0000256" key="1">
    <source>
        <dbReference type="SAM" id="MobiDB-lite"/>
    </source>
</evidence>
<evidence type="ECO:0000256" key="2">
    <source>
        <dbReference type="SAM" id="Phobius"/>
    </source>
</evidence>
<dbReference type="AlphaFoldDB" id="A0AA39HDD4"/>
<feature type="signal peptide" evidence="3">
    <location>
        <begin position="1"/>
        <end position="20"/>
    </location>
</feature>
<keyword evidence="5" id="KW-1185">Reference proteome</keyword>
<sequence>MRLLLPPLLLVVLAIEATSAEGIFEIDRIRFEVNGFKPRGRYQIKFCIHNSLFCEKQLAGNIVGGRISYPFLFDNHDGSWNNFHLQVSLSAHNGPTAMFAELQNNVFWRHEWAEVRVEEPFYTLSFRHRFFCKEGFQGITCDYQKPKLPDLPPTVVPSEGSKAAPTQDYTAEKRIEVTTPPPERPPPLVPLHFQVSPAPGEELSPYMVGLVGAIGGLALAITILTIFVLLTREVEDEEELEKSERISVNTVFTDADQSGYSVMENMTSRTADIFKPPIMYDYAEIA</sequence>
<keyword evidence="3" id="KW-0732">Signal</keyword>
<feature type="chain" id="PRO_5041288564" evidence="3">
    <location>
        <begin position="21"/>
        <end position="286"/>
    </location>
</feature>
<reference evidence="4" key="1">
    <citation type="submission" date="2023-06" db="EMBL/GenBank/DDBJ databases">
        <title>Genomic analysis of the entomopathogenic nematode Steinernema hermaphroditum.</title>
        <authorList>
            <person name="Schwarz E.M."/>
            <person name="Heppert J.K."/>
            <person name="Baniya A."/>
            <person name="Schwartz H.T."/>
            <person name="Tan C.-H."/>
            <person name="Antoshechkin I."/>
            <person name="Sternberg P.W."/>
            <person name="Goodrich-Blair H."/>
            <person name="Dillman A.R."/>
        </authorList>
    </citation>
    <scope>NUCLEOTIDE SEQUENCE</scope>
    <source>
        <strain evidence="4">PS9179</strain>
        <tissue evidence="4">Whole animal</tissue>
    </source>
</reference>
<keyword evidence="2" id="KW-0472">Membrane</keyword>
<comment type="caution">
    <text evidence="4">The sequence shown here is derived from an EMBL/GenBank/DDBJ whole genome shotgun (WGS) entry which is preliminary data.</text>
</comment>
<accession>A0AA39HDD4</accession>
<dbReference type="Proteomes" id="UP001175271">
    <property type="component" value="Unassembled WGS sequence"/>
</dbReference>
<evidence type="ECO:0000313" key="4">
    <source>
        <dbReference type="EMBL" id="KAK0403274.1"/>
    </source>
</evidence>
<gene>
    <name evidence="4" type="ORF">QR680_016829</name>
</gene>
<keyword evidence="2" id="KW-1133">Transmembrane helix</keyword>
<dbReference type="EMBL" id="JAUCMV010000004">
    <property type="protein sequence ID" value="KAK0403274.1"/>
    <property type="molecule type" value="Genomic_DNA"/>
</dbReference>
<name>A0AA39HDD4_9BILA</name>
<proteinExistence type="predicted"/>